<sequence length="194" mass="21386">MMQKVMTLLVAAGVASLTAQIPASAASSGTTMLRLRGGLTLEIPSSWQVYGSADQVRVVTGSCARPKAKYFEPRCDSFWVIGPKALKTGGEGFQRYDPDQGPYYPASDVAPCATNPAYGQVLGKAITAAYRNVGVMHKAHYRVYPGRCVRYDNGQQKTTFRQREWYLPKEKILIVDQWATPGLATIVQNALWDY</sequence>
<keyword evidence="1" id="KW-0732">Signal</keyword>
<reference evidence="2 3" key="1">
    <citation type="submission" date="2024-06" db="EMBL/GenBank/DDBJ databases">
        <title>The Natural Products Discovery Center: Release of the First 8490 Sequenced Strains for Exploring Actinobacteria Biosynthetic Diversity.</title>
        <authorList>
            <person name="Kalkreuter E."/>
            <person name="Kautsar S.A."/>
            <person name="Yang D."/>
            <person name="Bader C.D."/>
            <person name="Teijaro C.N."/>
            <person name="Fluegel L."/>
            <person name="Davis C.M."/>
            <person name="Simpson J.R."/>
            <person name="Lauterbach L."/>
            <person name="Steele A.D."/>
            <person name="Gui C."/>
            <person name="Meng S."/>
            <person name="Li G."/>
            <person name="Viehrig K."/>
            <person name="Ye F."/>
            <person name="Su P."/>
            <person name="Kiefer A.F."/>
            <person name="Nichols A."/>
            <person name="Cepeda A.J."/>
            <person name="Yan W."/>
            <person name="Fan B."/>
            <person name="Jiang Y."/>
            <person name="Adhikari A."/>
            <person name="Zheng C.-J."/>
            <person name="Schuster L."/>
            <person name="Cowan T.M."/>
            <person name="Smanski M.J."/>
            <person name="Chevrette M.G."/>
            <person name="De Carvalho L.P.S."/>
            <person name="Shen B."/>
        </authorList>
    </citation>
    <scope>NUCLEOTIDE SEQUENCE [LARGE SCALE GENOMIC DNA]</scope>
    <source>
        <strain evidence="2 3">NPDC050100</strain>
    </source>
</reference>
<evidence type="ECO:0000313" key="3">
    <source>
        <dbReference type="Proteomes" id="UP001551675"/>
    </source>
</evidence>
<organism evidence="2 3">
    <name type="scientific">Microtetraspora glauca</name>
    <dbReference type="NCBI Taxonomy" id="1996"/>
    <lineage>
        <taxon>Bacteria</taxon>
        <taxon>Bacillati</taxon>
        <taxon>Actinomycetota</taxon>
        <taxon>Actinomycetes</taxon>
        <taxon>Streptosporangiales</taxon>
        <taxon>Streptosporangiaceae</taxon>
        <taxon>Microtetraspora</taxon>
    </lineage>
</organism>
<comment type="caution">
    <text evidence="2">The sequence shown here is derived from an EMBL/GenBank/DDBJ whole genome shotgun (WGS) entry which is preliminary data.</text>
</comment>
<feature type="chain" id="PRO_5046475488" description="Secreted protein" evidence="1">
    <location>
        <begin position="26"/>
        <end position="194"/>
    </location>
</feature>
<dbReference type="RefSeq" id="WP_358133150.1">
    <property type="nucleotide sequence ID" value="NZ_JBFALK010000007.1"/>
</dbReference>
<keyword evidence="3" id="KW-1185">Reference proteome</keyword>
<gene>
    <name evidence="2" type="ORF">AB0I59_15335</name>
</gene>
<evidence type="ECO:0008006" key="4">
    <source>
        <dbReference type="Google" id="ProtNLM"/>
    </source>
</evidence>
<accession>A0ABV3GEI3</accession>
<feature type="signal peptide" evidence="1">
    <location>
        <begin position="1"/>
        <end position="25"/>
    </location>
</feature>
<evidence type="ECO:0000256" key="1">
    <source>
        <dbReference type="SAM" id="SignalP"/>
    </source>
</evidence>
<name>A0ABV3GEI3_MICGL</name>
<dbReference type="Proteomes" id="UP001551675">
    <property type="component" value="Unassembled WGS sequence"/>
</dbReference>
<dbReference type="EMBL" id="JBFALK010000007">
    <property type="protein sequence ID" value="MEV0970011.1"/>
    <property type="molecule type" value="Genomic_DNA"/>
</dbReference>
<proteinExistence type="predicted"/>
<protein>
    <recommendedName>
        <fullName evidence="4">Secreted protein</fullName>
    </recommendedName>
</protein>
<evidence type="ECO:0000313" key="2">
    <source>
        <dbReference type="EMBL" id="MEV0970011.1"/>
    </source>
</evidence>